<dbReference type="InterPro" id="IPR036116">
    <property type="entry name" value="FN3_sf"/>
</dbReference>
<sequence length="538" mass="55711">MRKRIALAGATVITLLVSLFVTALPAEAAVGLRVSGRNIVEANGNNFIMRGTSHAHVWYPSQTSSIANIKAKGANAVRVVLSGGRWTPANNAADVTNIISLCRANRLVCILENHDTTGFGEQSGSISLDAAVNYWISIQSALTGQENTVIINIGNEPFGNNAVSPNWTQATSSAITRMRNAGFQHLLMVDAPNWGQDWQFTMRDTAASVKAADPTGNTVFSIHMYGVFDTAAEINAYLNAFQTANLPLVIGEFGIDHSDGNPDEDTIMAQAQSRGLGYLGWSWSGNGGGVEYLDQVTNFNANQLTPWGTRLFNGANGIASTSVQCSLCGGGTPPTDTTPPTTPGAPTASGVTSTGATLNWGASTDSGGSGLAGYNVYREQGATDPQLGTPTTNSITLTGLTPSTQYQVYVRARDGAGNLSGNSQLVTFTTTGGGGGGACTVAPTTQTQWGNGYVIQPVTVTAGGSAITSWTVTFTLPAGHTVTGSWNANFTQGGQTVTAKNVSHNGNLGAGASTSFGFQGSRPNGNTSLPTAYTCTTP</sequence>
<dbReference type="InterPro" id="IPR001547">
    <property type="entry name" value="Glyco_hydro_5"/>
</dbReference>
<proteinExistence type="inferred from homology"/>
<dbReference type="PROSITE" id="PS50853">
    <property type="entry name" value="FN3"/>
    <property type="match status" value="1"/>
</dbReference>
<dbReference type="InterPro" id="IPR003961">
    <property type="entry name" value="FN3_dom"/>
</dbReference>
<evidence type="ECO:0000313" key="13">
    <source>
        <dbReference type="Proteomes" id="UP000334990"/>
    </source>
</evidence>
<dbReference type="Gene3D" id="2.60.40.290">
    <property type="match status" value="1"/>
</dbReference>
<dbReference type="EC" id="3.2.1.4" evidence="7"/>
<dbReference type="CDD" id="cd00063">
    <property type="entry name" value="FN3"/>
    <property type="match status" value="1"/>
</dbReference>
<dbReference type="SUPFAM" id="SSF49384">
    <property type="entry name" value="Carbohydrate-binding domain"/>
    <property type="match status" value="1"/>
</dbReference>
<dbReference type="AlphaFoldDB" id="A0A5M3W5V7"/>
<dbReference type="GO" id="GO:0030245">
    <property type="term" value="P:cellulose catabolic process"/>
    <property type="evidence" value="ECO:0007669"/>
    <property type="project" value="UniProtKB-KW"/>
</dbReference>
<dbReference type="Pfam" id="PF00041">
    <property type="entry name" value="fn3"/>
    <property type="match status" value="1"/>
</dbReference>
<organism evidence="12 13">
    <name type="scientific">Acrocarpospora corrugata</name>
    <dbReference type="NCBI Taxonomy" id="35763"/>
    <lineage>
        <taxon>Bacteria</taxon>
        <taxon>Bacillati</taxon>
        <taxon>Actinomycetota</taxon>
        <taxon>Actinomycetes</taxon>
        <taxon>Streptosporangiales</taxon>
        <taxon>Streptosporangiaceae</taxon>
        <taxon>Acrocarpospora</taxon>
    </lineage>
</organism>
<dbReference type="Pfam" id="PF00150">
    <property type="entry name" value="Cellulase"/>
    <property type="match status" value="1"/>
</dbReference>
<dbReference type="SUPFAM" id="SSF49265">
    <property type="entry name" value="Fibronectin type III"/>
    <property type="match status" value="1"/>
</dbReference>
<feature type="chain" id="PRO_5024373321" description="Endoglucanase" evidence="9">
    <location>
        <begin position="29"/>
        <end position="538"/>
    </location>
</feature>
<feature type="region of interest" description="Disordered" evidence="8">
    <location>
        <begin position="516"/>
        <end position="538"/>
    </location>
</feature>
<dbReference type="InterPro" id="IPR012291">
    <property type="entry name" value="CBM2_carb-bd_dom_sf"/>
</dbReference>
<name>A0A5M3W5V7_9ACTN</name>
<reference evidence="12 13" key="1">
    <citation type="submission" date="2019-10" db="EMBL/GenBank/DDBJ databases">
        <title>Whole genome shotgun sequence of Acrocarpospora corrugata NBRC 13972.</title>
        <authorList>
            <person name="Ichikawa N."/>
            <person name="Kimura A."/>
            <person name="Kitahashi Y."/>
            <person name="Komaki H."/>
            <person name="Oguchi A."/>
        </authorList>
    </citation>
    <scope>NUCLEOTIDE SEQUENCE [LARGE SCALE GENOMIC DNA]</scope>
    <source>
        <strain evidence="12 13">NBRC 13972</strain>
    </source>
</reference>
<keyword evidence="13" id="KW-1185">Reference proteome</keyword>
<keyword evidence="4 7" id="KW-0119">Carbohydrate metabolism</keyword>
<dbReference type="PANTHER" id="PTHR34142">
    <property type="entry name" value="ENDO-BETA-1,4-GLUCANASE A"/>
    <property type="match status" value="1"/>
</dbReference>
<dbReference type="Proteomes" id="UP000334990">
    <property type="component" value="Unassembled WGS sequence"/>
</dbReference>
<comment type="caution">
    <text evidence="12">The sequence shown here is derived from an EMBL/GenBank/DDBJ whole genome shotgun (WGS) entry which is preliminary data.</text>
</comment>
<dbReference type="InterPro" id="IPR001919">
    <property type="entry name" value="CBD2"/>
</dbReference>
<feature type="region of interest" description="Disordered" evidence="8">
    <location>
        <begin position="330"/>
        <end position="362"/>
    </location>
</feature>
<dbReference type="InterPro" id="IPR008965">
    <property type="entry name" value="CBM2/CBM3_carb-bd_dom_sf"/>
</dbReference>
<dbReference type="Gene3D" id="3.20.20.80">
    <property type="entry name" value="Glycosidases"/>
    <property type="match status" value="1"/>
</dbReference>
<feature type="compositionally biased region" description="Polar residues" evidence="8">
    <location>
        <begin position="349"/>
        <end position="362"/>
    </location>
</feature>
<evidence type="ECO:0000256" key="3">
    <source>
        <dbReference type="ARBA" id="ARBA00023001"/>
    </source>
</evidence>
<accession>A0A5M3W5V7</accession>
<evidence type="ECO:0000259" key="10">
    <source>
        <dbReference type="PROSITE" id="PS50853"/>
    </source>
</evidence>
<evidence type="ECO:0000256" key="9">
    <source>
        <dbReference type="SAM" id="SignalP"/>
    </source>
</evidence>
<dbReference type="PANTHER" id="PTHR34142:SF1">
    <property type="entry name" value="GLYCOSIDE HYDROLASE FAMILY 5 DOMAIN-CONTAINING PROTEIN"/>
    <property type="match status" value="1"/>
</dbReference>
<evidence type="ECO:0000256" key="5">
    <source>
        <dbReference type="ARBA" id="ARBA00023295"/>
    </source>
</evidence>
<dbReference type="PROSITE" id="PS51173">
    <property type="entry name" value="CBM2"/>
    <property type="match status" value="1"/>
</dbReference>
<comment type="catalytic activity">
    <reaction evidence="1 7">
        <text>Endohydrolysis of (1-&gt;4)-beta-D-glucosidic linkages in cellulose, lichenin and cereal beta-D-glucans.</text>
        <dbReference type="EC" id="3.2.1.4"/>
    </reaction>
</comment>
<dbReference type="SUPFAM" id="SSF51445">
    <property type="entry name" value="(Trans)glycosidases"/>
    <property type="match status" value="1"/>
</dbReference>
<keyword evidence="6 7" id="KW-0624">Polysaccharide degradation</keyword>
<feature type="signal peptide" evidence="9">
    <location>
        <begin position="1"/>
        <end position="28"/>
    </location>
</feature>
<evidence type="ECO:0000256" key="1">
    <source>
        <dbReference type="ARBA" id="ARBA00000966"/>
    </source>
</evidence>
<feature type="domain" description="Fibronectin type-III" evidence="10">
    <location>
        <begin position="342"/>
        <end position="433"/>
    </location>
</feature>
<dbReference type="SMART" id="SM00637">
    <property type="entry name" value="CBD_II"/>
    <property type="match status" value="1"/>
</dbReference>
<dbReference type="RefSeq" id="WP_155338194.1">
    <property type="nucleotide sequence ID" value="NZ_BAAABN010000077.1"/>
</dbReference>
<dbReference type="GO" id="GO:0030247">
    <property type="term" value="F:polysaccharide binding"/>
    <property type="evidence" value="ECO:0007669"/>
    <property type="project" value="UniProtKB-UniRule"/>
</dbReference>
<keyword evidence="3 7" id="KW-0136">Cellulose degradation</keyword>
<feature type="domain" description="CBM2" evidence="11">
    <location>
        <begin position="432"/>
        <end position="538"/>
    </location>
</feature>
<protein>
    <recommendedName>
        <fullName evidence="7">Endoglucanase</fullName>
        <ecNumber evidence="7">3.2.1.4</ecNumber>
    </recommendedName>
</protein>
<evidence type="ECO:0000256" key="2">
    <source>
        <dbReference type="ARBA" id="ARBA00022801"/>
    </source>
</evidence>
<dbReference type="Pfam" id="PF00553">
    <property type="entry name" value="CBM_2"/>
    <property type="match status" value="1"/>
</dbReference>
<evidence type="ECO:0000259" key="11">
    <source>
        <dbReference type="PROSITE" id="PS51173"/>
    </source>
</evidence>
<dbReference type="Gene3D" id="2.60.40.10">
    <property type="entry name" value="Immunoglobulins"/>
    <property type="match status" value="1"/>
</dbReference>
<dbReference type="InterPro" id="IPR013783">
    <property type="entry name" value="Ig-like_fold"/>
</dbReference>
<evidence type="ECO:0000256" key="8">
    <source>
        <dbReference type="SAM" id="MobiDB-lite"/>
    </source>
</evidence>
<dbReference type="OrthoDB" id="9801198at2"/>
<dbReference type="EMBL" id="BLAD01000054">
    <property type="protein sequence ID" value="GES01938.1"/>
    <property type="molecule type" value="Genomic_DNA"/>
</dbReference>
<evidence type="ECO:0000256" key="7">
    <source>
        <dbReference type="RuleBase" id="RU361153"/>
    </source>
</evidence>
<dbReference type="InterPro" id="IPR017853">
    <property type="entry name" value="GH"/>
</dbReference>
<keyword evidence="9" id="KW-0732">Signal</keyword>
<evidence type="ECO:0000313" key="12">
    <source>
        <dbReference type="EMBL" id="GES01938.1"/>
    </source>
</evidence>
<evidence type="ECO:0000256" key="6">
    <source>
        <dbReference type="ARBA" id="ARBA00023326"/>
    </source>
</evidence>
<keyword evidence="5 7" id="KW-0326">Glycosidase</keyword>
<comment type="similarity">
    <text evidence="7">Belongs to the glycosyl hydrolase 5 (cellulase A) family.</text>
</comment>
<evidence type="ECO:0000256" key="4">
    <source>
        <dbReference type="ARBA" id="ARBA00023277"/>
    </source>
</evidence>
<gene>
    <name evidence="12" type="ORF">Acor_40030</name>
</gene>
<keyword evidence="2 7" id="KW-0378">Hydrolase</keyword>
<dbReference type="GO" id="GO:0008810">
    <property type="term" value="F:cellulase activity"/>
    <property type="evidence" value="ECO:0007669"/>
    <property type="project" value="UniProtKB-EC"/>
</dbReference>
<dbReference type="SMART" id="SM00060">
    <property type="entry name" value="FN3"/>
    <property type="match status" value="1"/>
</dbReference>